<dbReference type="OrthoDB" id="1714944at2759"/>
<sequence length="142" mass="16224">MTIDVGKIIFWEMRICAARHFGPAYFPFTITILCLKAKILANIKKTSYSPGTITNWDLYRIVGDFVLQQRVEDSEDPEEGKENLIEIKPIQSAEIPGKAEPMEPITELASQLQCSGLNYLTQIFEISYQNIRLDTIQNILQK</sequence>
<dbReference type="Proteomes" id="UP000828251">
    <property type="component" value="Unassembled WGS sequence"/>
</dbReference>
<name>A0A9D3UL38_9ROSI</name>
<comment type="caution">
    <text evidence="1">The sequence shown here is derived from an EMBL/GenBank/DDBJ whole genome shotgun (WGS) entry which is preliminary data.</text>
</comment>
<dbReference type="AlphaFoldDB" id="A0A9D3UL38"/>
<dbReference type="EMBL" id="JAIQCV010000011">
    <property type="protein sequence ID" value="KAH1046824.1"/>
    <property type="molecule type" value="Genomic_DNA"/>
</dbReference>
<evidence type="ECO:0000313" key="2">
    <source>
        <dbReference type="Proteomes" id="UP000828251"/>
    </source>
</evidence>
<organism evidence="1 2">
    <name type="scientific">Gossypium stocksii</name>
    <dbReference type="NCBI Taxonomy" id="47602"/>
    <lineage>
        <taxon>Eukaryota</taxon>
        <taxon>Viridiplantae</taxon>
        <taxon>Streptophyta</taxon>
        <taxon>Embryophyta</taxon>
        <taxon>Tracheophyta</taxon>
        <taxon>Spermatophyta</taxon>
        <taxon>Magnoliopsida</taxon>
        <taxon>eudicotyledons</taxon>
        <taxon>Gunneridae</taxon>
        <taxon>Pentapetalae</taxon>
        <taxon>rosids</taxon>
        <taxon>malvids</taxon>
        <taxon>Malvales</taxon>
        <taxon>Malvaceae</taxon>
        <taxon>Malvoideae</taxon>
        <taxon>Gossypium</taxon>
    </lineage>
</organism>
<keyword evidence="2" id="KW-1185">Reference proteome</keyword>
<reference evidence="1 2" key="1">
    <citation type="journal article" date="2021" name="Plant Biotechnol. J.">
        <title>Multi-omics assisted identification of the key and species-specific regulatory components of drought-tolerant mechanisms in Gossypium stocksii.</title>
        <authorList>
            <person name="Yu D."/>
            <person name="Ke L."/>
            <person name="Zhang D."/>
            <person name="Wu Y."/>
            <person name="Sun Y."/>
            <person name="Mei J."/>
            <person name="Sun J."/>
            <person name="Sun Y."/>
        </authorList>
    </citation>
    <scope>NUCLEOTIDE SEQUENCE [LARGE SCALE GENOMIC DNA]</scope>
    <source>
        <strain evidence="2">cv. E1</strain>
        <tissue evidence="1">Leaf</tissue>
    </source>
</reference>
<accession>A0A9D3UL38</accession>
<protein>
    <submittedName>
        <fullName evidence="1">Uncharacterized protein</fullName>
    </submittedName>
</protein>
<gene>
    <name evidence="1" type="ORF">J1N35_037608</name>
</gene>
<evidence type="ECO:0000313" key="1">
    <source>
        <dbReference type="EMBL" id="KAH1046824.1"/>
    </source>
</evidence>
<proteinExistence type="predicted"/>